<dbReference type="EMBL" id="CM042883">
    <property type="protein sequence ID" value="KAI4376714.1"/>
    <property type="molecule type" value="Genomic_DNA"/>
</dbReference>
<dbReference type="Proteomes" id="UP001057402">
    <property type="component" value="Chromosome 4"/>
</dbReference>
<protein>
    <submittedName>
        <fullName evidence="1">Uncharacterized protein</fullName>
    </submittedName>
</protein>
<evidence type="ECO:0000313" key="2">
    <source>
        <dbReference type="Proteomes" id="UP001057402"/>
    </source>
</evidence>
<organism evidence="1 2">
    <name type="scientific">Melastoma candidum</name>
    <dbReference type="NCBI Taxonomy" id="119954"/>
    <lineage>
        <taxon>Eukaryota</taxon>
        <taxon>Viridiplantae</taxon>
        <taxon>Streptophyta</taxon>
        <taxon>Embryophyta</taxon>
        <taxon>Tracheophyta</taxon>
        <taxon>Spermatophyta</taxon>
        <taxon>Magnoliopsida</taxon>
        <taxon>eudicotyledons</taxon>
        <taxon>Gunneridae</taxon>
        <taxon>Pentapetalae</taxon>
        <taxon>rosids</taxon>
        <taxon>malvids</taxon>
        <taxon>Myrtales</taxon>
        <taxon>Melastomataceae</taxon>
        <taxon>Melastomatoideae</taxon>
        <taxon>Melastomateae</taxon>
        <taxon>Melastoma</taxon>
    </lineage>
</organism>
<comment type="caution">
    <text evidence="1">The sequence shown here is derived from an EMBL/GenBank/DDBJ whole genome shotgun (WGS) entry which is preliminary data.</text>
</comment>
<evidence type="ECO:0000313" key="1">
    <source>
        <dbReference type="EMBL" id="KAI4376714.1"/>
    </source>
</evidence>
<proteinExistence type="predicted"/>
<gene>
    <name evidence="1" type="ORF">MLD38_014444</name>
</gene>
<name>A0ACB9RGI7_9MYRT</name>
<reference evidence="2" key="1">
    <citation type="journal article" date="2023" name="Front. Plant Sci.">
        <title>Chromosomal-level genome assembly of Melastoma candidum provides insights into trichome evolution.</title>
        <authorList>
            <person name="Zhong Y."/>
            <person name="Wu W."/>
            <person name="Sun C."/>
            <person name="Zou P."/>
            <person name="Liu Y."/>
            <person name="Dai S."/>
            <person name="Zhou R."/>
        </authorList>
    </citation>
    <scope>NUCLEOTIDE SEQUENCE [LARGE SCALE GENOMIC DNA]</scope>
</reference>
<accession>A0ACB9RGI7</accession>
<keyword evidence="2" id="KW-1185">Reference proteome</keyword>
<sequence>MAFDQNSIPKDLRPINVARSLAEESRVTASPATVAGRTAEGFYAPSVPEGGSPQSSVQVFYPAAVSDPGFGGLGYVNSPPNVAAWYPNAAIPYANMSMNPPVRIGYSPNLVGAVGFGGVNAVDLTGYTSDRIGTIGGNAGDQTSGSSAIGMNSSGNLGGTDNGCSEEQSAHDLISTSTQKSSHKNLGSVSGAVQYSVDGGEGSKKVKFLCSFGGKILPRPSDGMLRYVGGQTRIVSIKKDICFNELVQKVMDIYGQPVIIKYQLPDEDLDALVSVSCPDDLDNMMEEYEKLSERCLDGSNKLRIFLFSGSELDSTGMVQFGDLNNSGQRYVEAVNGMMDSMGPCIARKESIASAASTQNSELSGHEPLENLVCGQSDTAGPPSSSMLSPGGNLAASSVTTKTFFVDPNPPMAGNSNSNAGFPAVNCSLQQAPSSQPEDERHMSALDSSPPRPVGYDLPPAVSGVGHPSASSYEPAYVDAHAETINLAASIPPQANFSNPHLIGTAAPIFAPQQYHAAVAGPNPHHFISPVHMTMVPATAPQVGMRPTRIQQGQLEQERSSGPRVFLVPIDQTQNPYHLQAPGAVVGGGYGWNQVVASGPVVFSEGSTTSQPSNQSESITKFEDCYMCQKALPHAHSDTVVQDQKTGTTSTTPLSTSIFHSLRLEDNMKPQKLDGTVLARAIGNGFFEPVSVIQPRVNGQGEVPSEALEALTRPPAQKAENFEQRKLISTFPGNEPSSDVVHVDGIPRAFPESCIQRQFVPTQSELKQEAMVSRPRNFDAALTGGLPAPRAEQWRHESPKEYSKLLDINSRPHYVNSGDMETVRRMETQQMTSPEMIANAAIEDGQLPGDEHRMAEMSKQNLLGNTIEEMPVNNSYAKHDMFPASGQMLPIDFANFPVGNASCLHDNKPLEFFNSVQPLNTDVPRSNFQTKMGVRLEAEELLHNANSMASAVGPGLTIETVPSSVSWITDHSTNGASEGSTLQIGGQNEAVVEDPSKSLFMNRDSWNLNEGAHLPPPKPTKIALRREPLGNKDALLENRQRNVGEFNNGAQLKDGLQQQFHDYAKINVGLSCFAEVEEKIKQDLQDVAEGITASILESGLPSNTDLSVSQENKSSFDDSRGKGMNDSEERHYGTDHEDDNPRVSERKKFGFPESDRIGRLQIIRNSDLEELRELGSGTYGTVYHGKWRGTDVAIKRINDRCFSGKPSEQDRMRNDFWNEAINLADLHHPNVVAFYGIVLDGPGGSFATVTEYMVNGSLRTALQKNEKNLDERKRLLIAMNVAFGMEYLHGKSIVHFDLKSDNLLVNLRDTHRPICKVGDLGLSKVKCQTLISGGVRGTLPWMAPELLNGSSSLVSEKVDVFSFGIVMWELLTGDEPYADLHYGAIIGGIVSNTLRPPVPDSCDPKWRSLMERCWSSEPSERPNFTEIADALRSLATKNPTKAQNSSEAPSKPEY</sequence>